<gene>
    <name evidence="2" type="ORF">OCBIM_22003101mg</name>
</gene>
<sequence>MVLHLCMGHPVHENIDLENDCYYGCFILVDLYAINMSILISALGSNLNNLKSKPTSRENFVTLDIINLLLFYYQVHMAGSGQH</sequence>
<reference evidence="2" key="1">
    <citation type="submission" date="2015-07" db="EMBL/GenBank/DDBJ databases">
        <title>MeaNS - Measles Nucleotide Surveillance Program.</title>
        <authorList>
            <person name="Tran T."/>
            <person name="Druce J."/>
        </authorList>
    </citation>
    <scope>NUCLEOTIDE SEQUENCE</scope>
    <source>
        <strain evidence="2">UCB-OBI-ISO-001</strain>
        <tissue evidence="2">Gonad</tissue>
    </source>
</reference>
<evidence type="ECO:0000256" key="1">
    <source>
        <dbReference type="SAM" id="Phobius"/>
    </source>
</evidence>
<keyword evidence="1" id="KW-1133">Transmembrane helix</keyword>
<dbReference type="AlphaFoldDB" id="A0A0L8IG52"/>
<feature type="transmembrane region" description="Helical" evidence="1">
    <location>
        <begin position="21"/>
        <end position="40"/>
    </location>
</feature>
<protein>
    <submittedName>
        <fullName evidence="2">Uncharacterized protein</fullName>
    </submittedName>
</protein>
<keyword evidence="1" id="KW-0812">Transmembrane</keyword>
<proteinExistence type="predicted"/>
<accession>A0A0L8IG52</accession>
<dbReference type="EMBL" id="KQ415796">
    <property type="protein sequence ID" value="KOG00467.1"/>
    <property type="molecule type" value="Genomic_DNA"/>
</dbReference>
<keyword evidence="1" id="KW-0472">Membrane</keyword>
<organism evidence="2">
    <name type="scientific">Octopus bimaculoides</name>
    <name type="common">California two-spotted octopus</name>
    <dbReference type="NCBI Taxonomy" id="37653"/>
    <lineage>
        <taxon>Eukaryota</taxon>
        <taxon>Metazoa</taxon>
        <taxon>Spiralia</taxon>
        <taxon>Lophotrochozoa</taxon>
        <taxon>Mollusca</taxon>
        <taxon>Cephalopoda</taxon>
        <taxon>Coleoidea</taxon>
        <taxon>Octopodiformes</taxon>
        <taxon>Octopoda</taxon>
        <taxon>Incirrata</taxon>
        <taxon>Octopodidae</taxon>
        <taxon>Octopus</taxon>
    </lineage>
</organism>
<evidence type="ECO:0000313" key="2">
    <source>
        <dbReference type="EMBL" id="KOG00467.1"/>
    </source>
</evidence>
<name>A0A0L8IG52_OCTBM</name>